<proteinExistence type="predicted"/>
<name>A0A918WLI4_9RHOB</name>
<evidence type="ECO:0000313" key="2">
    <source>
        <dbReference type="Proteomes" id="UP000638981"/>
    </source>
</evidence>
<reference evidence="1" key="2">
    <citation type="submission" date="2020-09" db="EMBL/GenBank/DDBJ databases">
        <authorList>
            <person name="Sun Q."/>
            <person name="Kim S."/>
        </authorList>
    </citation>
    <scope>NUCLEOTIDE SEQUENCE</scope>
    <source>
        <strain evidence="1">KCTC 23310</strain>
    </source>
</reference>
<protein>
    <recommendedName>
        <fullName evidence="3">Glycosyltransferase family 2 protein</fullName>
    </recommendedName>
</protein>
<dbReference type="Proteomes" id="UP000638981">
    <property type="component" value="Unassembled WGS sequence"/>
</dbReference>
<reference evidence="1" key="1">
    <citation type="journal article" date="2014" name="Int. J. Syst. Evol. Microbiol.">
        <title>Complete genome sequence of Corynebacterium casei LMG S-19264T (=DSM 44701T), isolated from a smear-ripened cheese.</title>
        <authorList>
            <consortium name="US DOE Joint Genome Institute (JGI-PGF)"/>
            <person name="Walter F."/>
            <person name="Albersmeier A."/>
            <person name="Kalinowski J."/>
            <person name="Ruckert C."/>
        </authorList>
    </citation>
    <scope>NUCLEOTIDE SEQUENCE</scope>
    <source>
        <strain evidence="1">KCTC 23310</strain>
    </source>
</reference>
<dbReference type="AlphaFoldDB" id="A0A918WLI4"/>
<evidence type="ECO:0000313" key="1">
    <source>
        <dbReference type="EMBL" id="GHC57910.1"/>
    </source>
</evidence>
<organism evidence="1 2">
    <name type="scientific">Neogemmobacter tilapiae</name>
    <dbReference type="NCBI Taxonomy" id="875041"/>
    <lineage>
        <taxon>Bacteria</taxon>
        <taxon>Pseudomonadati</taxon>
        <taxon>Pseudomonadota</taxon>
        <taxon>Alphaproteobacteria</taxon>
        <taxon>Rhodobacterales</taxon>
        <taxon>Paracoccaceae</taxon>
        <taxon>Neogemmobacter</taxon>
    </lineage>
</organism>
<gene>
    <name evidence="1" type="ORF">GCM10007315_21800</name>
</gene>
<keyword evidence="2" id="KW-1185">Reference proteome</keyword>
<dbReference type="EMBL" id="BMYJ01000006">
    <property type="protein sequence ID" value="GHC57910.1"/>
    <property type="molecule type" value="Genomic_DNA"/>
</dbReference>
<comment type="caution">
    <text evidence="1">The sequence shown here is derived from an EMBL/GenBank/DDBJ whole genome shotgun (WGS) entry which is preliminary data.</text>
</comment>
<dbReference type="RefSeq" id="WP_189411702.1">
    <property type="nucleotide sequence ID" value="NZ_BMYJ01000006.1"/>
</dbReference>
<evidence type="ECO:0008006" key="3">
    <source>
        <dbReference type="Google" id="ProtNLM"/>
    </source>
</evidence>
<accession>A0A918WLI4</accession>
<sequence>MKTLAILTVRNEGAFLLEWLAHHRLTGFTDFLVLSNDCTDGSDALLDRLAAMGVLAHVANPAPHAKGPQWSALALAEAHPLRQAADWVAVIDIDEFVNVRVGDGTLSDLIGAVPEADCLAMTWRLFGNAGVVVHEGPVTEAFTHAAPENLPWPWRAHLIKTLFRNDGAYGKLGVHRPRAPVAVRVDQVRWVDGSGRALPRAFQKARLFTPPGAAPYGLVQLNHYALGSMQNYVLKCDRGRANRESSTFDLSYWIDRNFSEVEERSILRHAPARAAMVADWLADPVLGELHHQACLWRKNRFADLMRQDESWRSLYGRLMLTGPSRVLPQKTAHQIWAMGAGGED</sequence>
<dbReference type="Pfam" id="PF13704">
    <property type="entry name" value="Glyco_tranf_2_4"/>
    <property type="match status" value="1"/>
</dbReference>